<feature type="non-terminal residue" evidence="2">
    <location>
        <position position="81"/>
    </location>
</feature>
<dbReference type="Proteomes" id="UP001476798">
    <property type="component" value="Unassembled WGS sequence"/>
</dbReference>
<reference evidence="2 3" key="1">
    <citation type="submission" date="2021-06" db="EMBL/GenBank/DDBJ databases">
        <authorList>
            <person name="Palmer J.M."/>
        </authorList>
    </citation>
    <scope>NUCLEOTIDE SEQUENCE [LARGE SCALE GENOMIC DNA]</scope>
    <source>
        <strain evidence="2 3">GA_2019</strain>
        <tissue evidence="2">Muscle</tissue>
    </source>
</reference>
<feature type="compositionally biased region" description="Pro residues" evidence="1">
    <location>
        <begin position="28"/>
        <end position="44"/>
    </location>
</feature>
<gene>
    <name evidence="2" type="ORF">GOODEAATRI_029286</name>
</gene>
<name>A0ABV0PIC8_9TELE</name>
<protein>
    <submittedName>
        <fullName evidence="2">Uncharacterized protein</fullName>
    </submittedName>
</protein>
<evidence type="ECO:0000313" key="2">
    <source>
        <dbReference type="EMBL" id="MEQ2183112.1"/>
    </source>
</evidence>
<dbReference type="EMBL" id="JAHRIO010074247">
    <property type="protein sequence ID" value="MEQ2183112.1"/>
    <property type="molecule type" value="Genomic_DNA"/>
</dbReference>
<feature type="region of interest" description="Disordered" evidence="1">
    <location>
        <begin position="1"/>
        <end position="81"/>
    </location>
</feature>
<evidence type="ECO:0000256" key="1">
    <source>
        <dbReference type="SAM" id="MobiDB-lite"/>
    </source>
</evidence>
<feature type="compositionally biased region" description="Basic and acidic residues" evidence="1">
    <location>
        <begin position="62"/>
        <end position="81"/>
    </location>
</feature>
<sequence length="81" mass="8260">MFARFKGLFSGPQVPAESRTTKAALDPSPAPAPAPASAPTPAPASEPVSEPAPASTPAPALAKEEKPGDKENEAKEEDKPQ</sequence>
<comment type="caution">
    <text evidence="2">The sequence shown here is derived from an EMBL/GenBank/DDBJ whole genome shotgun (WGS) entry which is preliminary data.</text>
</comment>
<organism evidence="2 3">
    <name type="scientific">Goodea atripinnis</name>
    <dbReference type="NCBI Taxonomy" id="208336"/>
    <lineage>
        <taxon>Eukaryota</taxon>
        <taxon>Metazoa</taxon>
        <taxon>Chordata</taxon>
        <taxon>Craniata</taxon>
        <taxon>Vertebrata</taxon>
        <taxon>Euteleostomi</taxon>
        <taxon>Actinopterygii</taxon>
        <taxon>Neopterygii</taxon>
        <taxon>Teleostei</taxon>
        <taxon>Neoteleostei</taxon>
        <taxon>Acanthomorphata</taxon>
        <taxon>Ovalentaria</taxon>
        <taxon>Atherinomorphae</taxon>
        <taxon>Cyprinodontiformes</taxon>
        <taxon>Goodeidae</taxon>
        <taxon>Goodea</taxon>
    </lineage>
</organism>
<keyword evidence="3" id="KW-1185">Reference proteome</keyword>
<evidence type="ECO:0000313" key="3">
    <source>
        <dbReference type="Proteomes" id="UP001476798"/>
    </source>
</evidence>
<proteinExistence type="predicted"/>
<feature type="compositionally biased region" description="Low complexity" evidence="1">
    <location>
        <begin position="45"/>
        <end position="61"/>
    </location>
</feature>
<accession>A0ABV0PIC8</accession>